<dbReference type="AlphaFoldDB" id="A0A423XR02"/>
<comment type="caution">
    <text evidence="1">The sequence shown here is derived from an EMBL/GenBank/DDBJ whole genome shotgun (WGS) entry which is preliminary data.</text>
</comment>
<evidence type="ECO:0000313" key="1">
    <source>
        <dbReference type="EMBL" id="ROW58812.1"/>
    </source>
</evidence>
<accession>A0A423XR02</accession>
<reference evidence="1 2" key="1">
    <citation type="journal article" date="2018" name="Front. Microbiol.">
        <title>An Investigation of an Acute Gastroenteritis Outbreak: Cronobacter sakazakii, a Potential Cause of Food-Borne Illness.</title>
        <authorList>
            <person name="Yong W."/>
            <person name="Guo B."/>
            <person name="Shi X."/>
            <person name="Cheng T."/>
            <person name="Chen M."/>
            <person name="Jiang X."/>
            <person name="Ye Y."/>
            <person name="Wang J."/>
            <person name="Xie G."/>
            <person name="Ding J."/>
        </authorList>
    </citation>
    <scope>NUCLEOTIDE SEQUENCE [LARGE SCALE GENOMIC DNA]</scope>
    <source>
        <strain evidence="1 2">S1</strain>
    </source>
</reference>
<proteinExistence type="predicted"/>
<evidence type="ECO:0000313" key="2">
    <source>
        <dbReference type="Proteomes" id="UP000285793"/>
    </source>
</evidence>
<gene>
    <name evidence="1" type="ORF">C3E80_19635</name>
</gene>
<dbReference type="Proteomes" id="UP000285793">
    <property type="component" value="Unassembled WGS sequence"/>
</dbReference>
<sequence>MAYYRIKAAGSNCSALSLVISKVSAITSQKENKDVLFLVSKINIAKDDDRIEQILGASLFNKLIKKRESVTAHQGVNFELQPYDYLKKNNHRAYGRAVVVINPSAQDMDAILQQGNSSIDWIVVEMHSDGELDGWVQAQQATDI</sequence>
<name>A0A423XR02_9ENTR</name>
<dbReference type="EMBL" id="PQJL01000022">
    <property type="protein sequence ID" value="ROW58812.1"/>
    <property type="molecule type" value="Genomic_DNA"/>
</dbReference>
<dbReference type="RefSeq" id="WP_123949042.1">
    <property type="nucleotide sequence ID" value="NZ_PQJL01000022.1"/>
</dbReference>
<protein>
    <submittedName>
        <fullName evidence="1">Uncharacterized protein</fullName>
    </submittedName>
</protein>
<organism evidence="1 2">
    <name type="scientific">Cronobacter malonaticus</name>
    <dbReference type="NCBI Taxonomy" id="413503"/>
    <lineage>
        <taxon>Bacteria</taxon>
        <taxon>Pseudomonadati</taxon>
        <taxon>Pseudomonadota</taxon>
        <taxon>Gammaproteobacteria</taxon>
        <taxon>Enterobacterales</taxon>
        <taxon>Enterobacteriaceae</taxon>
        <taxon>Cronobacter</taxon>
    </lineage>
</organism>